<feature type="region of interest" description="Disordered" evidence="1">
    <location>
        <begin position="13"/>
        <end position="33"/>
    </location>
</feature>
<dbReference type="Proteomes" id="UP000265703">
    <property type="component" value="Unassembled WGS sequence"/>
</dbReference>
<gene>
    <name evidence="2" type="ORF">C1645_814698</name>
</gene>
<evidence type="ECO:0000313" key="3">
    <source>
        <dbReference type="Proteomes" id="UP000265703"/>
    </source>
</evidence>
<dbReference type="AlphaFoldDB" id="A0A397THK9"/>
<evidence type="ECO:0000256" key="1">
    <source>
        <dbReference type="SAM" id="MobiDB-lite"/>
    </source>
</evidence>
<organism evidence="2 3">
    <name type="scientific">Glomus cerebriforme</name>
    <dbReference type="NCBI Taxonomy" id="658196"/>
    <lineage>
        <taxon>Eukaryota</taxon>
        <taxon>Fungi</taxon>
        <taxon>Fungi incertae sedis</taxon>
        <taxon>Mucoromycota</taxon>
        <taxon>Glomeromycotina</taxon>
        <taxon>Glomeromycetes</taxon>
        <taxon>Glomerales</taxon>
        <taxon>Glomeraceae</taxon>
        <taxon>Glomus</taxon>
    </lineage>
</organism>
<sequence length="343" mass="38436">MIYQYRCDNIPSPLGSLPKKGKDPSKSSKQHVDDVVIDTSDSKLSALYINNNNNNITSHSSHPRACFSSNTVTTELPHTDAHVVTLMQNIILLEPINISTNYNNDNDQSSTVASDYPSNVSILMNTSSTNDTLIKKANNKKMKKLKQDLETEMVAPTEVVQPHVFMNLLVDVSEYDTAPPDTLTTNDNVSILSTSILREIMDITFNEIVSKSIDMIIDQLDSTHLLASCILNKSHLFTPSHTSFSKIDPSIRPLSFDTHVVIQRAQVAIKKDPCIKSIKAIKHKKEYLKSIKAEESSSNRSQHTLSPPLEYTYDGFIAVKDIKLDSSIKNHEELLAFIELYMR</sequence>
<dbReference type="OrthoDB" id="2412271at2759"/>
<evidence type="ECO:0000313" key="2">
    <source>
        <dbReference type="EMBL" id="RIA96859.1"/>
    </source>
</evidence>
<name>A0A397THK9_9GLOM</name>
<dbReference type="EMBL" id="QKYT01000037">
    <property type="protein sequence ID" value="RIA96859.1"/>
    <property type="molecule type" value="Genomic_DNA"/>
</dbReference>
<comment type="caution">
    <text evidence="2">The sequence shown here is derived from an EMBL/GenBank/DDBJ whole genome shotgun (WGS) entry which is preliminary data.</text>
</comment>
<keyword evidence="3" id="KW-1185">Reference proteome</keyword>
<proteinExistence type="predicted"/>
<protein>
    <submittedName>
        <fullName evidence="2">Uncharacterized protein</fullName>
    </submittedName>
</protein>
<feature type="compositionally biased region" description="Basic and acidic residues" evidence="1">
    <location>
        <begin position="20"/>
        <end position="33"/>
    </location>
</feature>
<reference evidence="2 3" key="1">
    <citation type="submission" date="2018-06" db="EMBL/GenBank/DDBJ databases">
        <title>Comparative genomics reveals the genomic features of Rhizophagus irregularis, R. cerebriforme, R. diaphanum and Gigaspora rosea, and their symbiotic lifestyle signature.</title>
        <authorList>
            <person name="Morin E."/>
            <person name="San Clemente H."/>
            <person name="Chen E.C.H."/>
            <person name="De La Providencia I."/>
            <person name="Hainaut M."/>
            <person name="Kuo A."/>
            <person name="Kohler A."/>
            <person name="Murat C."/>
            <person name="Tang N."/>
            <person name="Roy S."/>
            <person name="Loubradou J."/>
            <person name="Henrissat B."/>
            <person name="Grigoriev I.V."/>
            <person name="Corradi N."/>
            <person name="Roux C."/>
            <person name="Martin F.M."/>
        </authorList>
    </citation>
    <scope>NUCLEOTIDE SEQUENCE [LARGE SCALE GENOMIC DNA]</scope>
    <source>
        <strain evidence="2 3">DAOM 227022</strain>
    </source>
</reference>
<accession>A0A397THK9</accession>